<proteinExistence type="predicted"/>
<dbReference type="Proteomes" id="UP000227088">
    <property type="component" value="Unassembled WGS sequence"/>
</dbReference>
<feature type="signal peptide" evidence="1">
    <location>
        <begin position="1"/>
        <end position="20"/>
    </location>
</feature>
<evidence type="ECO:0008006" key="4">
    <source>
        <dbReference type="Google" id="ProtNLM"/>
    </source>
</evidence>
<evidence type="ECO:0000313" key="2">
    <source>
        <dbReference type="EMBL" id="OUS41269.1"/>
    </source>
</evidence>
<evidence type="ECO:0000313" key="3">
    <source>
        <dbReference type="Proteomes" id="UP000227088"/>
    </source>
</evidence>
<dbReference type="PROSITE" id="PS51257">
    <property type="entry name" value="PROKAR_LIPOPROTEIN"/>
    <property type="match status" value="1"/>
</dbReference>
<keyword evidence="1" id="KW-0732">Signal</keyword>
<organism evidence="2 3">
    <name type="scientific">Oleispira antarctica</name>
    <dbReference type="NCBI Taxonomy" id="188908"/>
    <lineage>
        <taxon>Bacteria</taxon>
        <taxon>Pseudomonadati</taxon>
        <taxon>Pseudomonadota</taxon>
        <taxon>Gammaproteobacteria</taxon>
        <taxon>Oceanospirillales</taxon>
        <taxon>Oceanospirillaceae</taxon>
        <taxon>Oleispira</taxon>
    </lineage>
</organism>
<feature type="chain" id="PRO_5012011829" description="Outer membrane protein beta-barrel domain-containing protein" evidence="1">
    <location>
        <begin position="21"/>
        <end position="316"/>
    </location>
</feature>
<gene>
    <name evidence="2" type="ORF">A9R00_01790</name>
</gene>
<comment type="caution">
    <text evidence="2">The sequence shown here is derived from an EMBL/GenBank/DDBJ whole genome shotgun (WGS) entry which is preliminary data.</text>
</comment>
<dbReference type="EMBL" id="MABE01000104">
    <property type="protein sequence ID" value="OUS41269.1"/>
    <property type="molecule type" value="Genomic_DNA"/>
</dbReference>
<evidence type="ECO:0000256" key="1">
    <source>
        <dbReference type="SAM" id="SignalP"/>
    </source>
</evidence>
<dbReference type="AlphaFoldDB" id="A0A1Y5HVC9"/>
<protein>
    <recommendedName>
        <fullName evidence="4">Outer membrane protein beta-barrel domain-containing protein</fullName>
    </recommendedName>
</protein>
<sequence length="316" mass="35645">MKQCCQYLSFFCLFISYHSAASQGSVACALAVENQTLGGLPEFSANSQPLIGYSCGLTPRRSTYLGNWFPSLPQLSFSRTSRLLGSDNDSDTDDYSQSWYADLAIKRIGDGQLVLHGGQKEWQKTLTANEDIPFFTSDVASVTDGVIIQQDQQAHLLYAEDVIGLSFVFPYREGHPLTSLTLQQRFITQPIQANIGELPKRSLYNTHSHLTEIGISSKSYKKGFNVNWGVALAAGDITIDSEAIVENSSEYNEIFSVYAGLELYYQHRFNRRWFAFGRWQGDIHYWRQGKNDNEDYQLAEVNNIEQRLHLGLGVSF</sequence>
<name>A0A1Y5HVC9_OLEAN</name>
<reference evidence="3" key="1">
    <citation type="journal article" date="2017" name="Proc. Natl. Acad. Sci. U.S.A.">
        <title>Simulation of Deepwater Horizon oil plume reveals substrate specialization within a complex community of hydrocarbon degraders.</title>
        <authorList>
            <person name="Hu P."/>
            <person name="Dubinsky E.A."/>
            <person name="Probst A.J."/>
            <person name="Wang J."/>
            <person name="Sieber C.M.K."/>
            <person name="Tom L.M."/>
            <person name="Gardinali P."/>
            <person name="Banfield J.F."/>
            <person name="Atlas R.M."/>
            <person name="Andersen G.L."/>
        </authorList>
    </citation>
    <scope>NUCLEOTIDE SEQUENCE [LARGE SCALE GENOMIC DNA]</scope>
</reference>
<accession>A0A1Y5HVC9</accession>